<keyword evidence="1" id="KW-1133">Transmembrane helix</keyword>
<evidence type="ECO:0000256" key="1">
    <source>
        <dbReference type="SAM" id="Phobius"/>
    </source>
</evidence>
<comment type="caution">
    <text evidence="2">The sequence shown here is derived from an EMBL/GenBank/DDBJ whole genome shotgun (WGS) entry which is preliminary data.</text>
</comment>
<dbReference type="Proteomes" id="UP001434883">
    <property type="component" value="Unassembled WGS sequence"/>
</dbReference>
<evidence type="ECO:0000313" key="3">
    <source>
        <dbReference type="Proteomes" id="UP001434883"/>
    </source>
</evidence>
<organism evidence="2 3">
    <name type="scientific">Xenoophorus captivus</name>
    <dbReference type="NCBI Taxonomy" id="1517983"/>
    <lineage>
        <taxon>Eukaryota</taxon>
        <taxon>Metazoa</taxon>
        <taxon>Chordata</taxon>
        <taxon>Craniata</taxon>
        <taxon>Vertebrata</taxon>
        <taxon>Euteleostomi</taxon>
        <taxon>Actinopterygii</taxon>
        <taxon>Neopterygii</taxon>
        <taxon>Teleostei</taxon>
        <taxon>Neoteleostei</taxon>
        <taxon>Acanthomorphata</taxon>
        <taxon>Ovalentaria</taxon>
        <taxon>Atherinomorphae</taxon>
        <taxon>Cyprinodontiformes</taxon>
        <taxon>Goodeidae</taxon>
        <taxon>Xenoophorus</taxon>
    </lineage>
</organism>
<proteinExistence type="predicted"/>
<accession>A0ABV0QQZ1</accession>
<name>A0ABV0QQZ1_9TELE</name>
<gene>
    <name evidence="2" type="ORF">XENOCAPTIV_004030</name>
</gene>
<reference evidence="2 3" key="1">
    <citation type="submission" date="2021-06" db="EMBL/GenBank/DDBJ databases">
        <authorList>
            <person name="Palmer J.M."/>
        </authorList>
    </citation>
    <scope>NUCLEOTIDE SEQUENCE [LARGE SCALE GENOMIC DNA]</scope>
    <source>
        <strain evidence="2 3">XC_2019</strain>
        <tissue evidence="2">Muscle</tissue>
    </source>
</reference>
<keyword evidence="1" id="KW-0472">Membrane</keyword>
<keyword evidence="3" id="KW-1185">Reference proteome</keyword>
<sequence length="150" mass="16630">MSCNTTPSSCSSPPTGLCHPTAPCLPPLPEYLRLLLFPAVLELPPARSRPAPVSPALLSVWSSTEELTGFEVTSVVSSQPFSVLSMFTSCLFIFYMDIFLVYSHEMLNNDLVVLMTSERISLFSFPKNINQVQRTRDKWLPTPSSAENSE</sequence>
<evidence type="ECO:0000313" key="2">
    <source>
        <dbReference type="EMBL" id="MEQ2197841.1"/>
    </source>
</evidence>
<dbReference type="EMBL" id="JAHRIN010018225">
    <property type="protein sequence ID" value="MEQ2197841.1"/>
    <property type="molecule type" value="Genomic_DNA"/>
</dbReference>
<protein>
    <submittedName>
        <fullName evidence="2">Uncharacterized protein</fullName>
    </submittedName>
</protein>
<keyword evidence="1" id="KW-0812">Transmembrane</keyword>
<feature type="transmembrane region" description="Helical" evidence="1">
    <location>
        <begin position="81"/>
        <end position="102"/>
    </location>
</feature>